<comment type="caution">
    <text evidence="1">The sequence shown here is derived from an EMBL/GenBank/DDBJ whole genome shotgun (WGS) entry which is preliminary data.</text>
</comment>
<gene>
    <name evidence="1" type="primary">g11645</name>
    <name evidence="1" type="ORF">NpPPO83_00011645</name>
</gene>
<protein>
    <submittedName>
        <fullName evidence="1">Cytochrome P450</fullName>
    </submittedName>
</protein>
<evidence type="ECO:0000313" key="2">
    <source>
        <dbReference type="Proteomes" id="UP001165186"/>
    </source>
</evidence>
<dbReference type="EMBL" id="BSXG01000219">
    <property type="protein sequence ID" value="GME32320.1"/>
    <property type="molecule type" value="Genomic_DNA"/>
</dbReference>
<evidence type="ECO:0000313" key="1">
    <source>
        <dbReference type="EMBL" id="GME32320.1"/>
    </source>
</evidence>
<reference evidence="1" key="1">
    <citation type="submission" date="2024-09" db="EMBL/GenBank/DDBJ databases">
        <title>Draft Genome Sequences of Neofusicoccum parvum.</title>
        <authorList>
            <person name="Ashida A."/>
            <person name="Camagna M."/>
            <person name="Tanaka A."/>
            <person name="Takemoto D."/>
        </authorList>
    </citation>
    <scope>NUCLEOTIDE SEQUENCE</scope>
    <source>
        <strain evidence="1">PPO83</strain>
    </source>
</reference>
<organism evidence="1 2">
    <name type="scientific">Neofusicoccum parvum</name>
    <dbReference type="NCBI Taxonomy" id="310453"/>
    <lineage>
        <taxon>Eukaryota</taxon>
        <taxon>Fungi</taxon>
        <taxon>Dikarya</taxon>
        <taxon>Ascomycota</taxon>
        <taxon>Pezizomycotina</taxon>
        <taxon>Dothideomycetes</taxon>
        <taxon>Dothideomycetes incertae sedis</taxon>
        <taxon>Botryosphaeriales</taxon>
        <taxon>Botryosphaeriaceae</taxon>
        <taxon>Neofusicoccum</taxon>
    </lineage>
</organism>
<dbReference type="Proteomes" id="UP001165186">
    <property type="component" value="Unassembled WGS sequence"/>
</dbReference>
<accession>A0ACB5SA95</accession>
<sequence>MQISTCYVHTVDYIYGHLNAKYAGVAVGFLLALHAVSTVVYRLYFHPLAGHPGPFLAKVSDMYGAWHSLMGRLHIETEKGHREYGPIFRQGPNKLVANTATALQIIYTSMNVRKSQGYKAMLPSPGAYNTFTSVDRSMHRRKRKVMSQGLTDQCIRRFEPTMLRHVYTFIAQLCRSAPLGEWSAEVFDMTECCRHLFYDIMGEFGFGQSFRLQTSTDNLFLVDAVNAVMRKTGVYVQWPVLQKLRLETLFARRGRQMREQYARLMTDLVRSRLAAGQTDSQHDLFSFLANREGGFSADELWAESRFLLIAGGDTASTVLASLFFYLAAYPECYRKLASEVRATFESATEIRSGAKLTSCRYLRACIDEAMRVSPPVATTLWREVCGAEGLVVDGLLLPPGTDVGVSPYALHHNEQLFPDSFAFRPERWLVSPDNSTADVERARAAFSAFSVGPRACAGRNVAYVELGDALARTVWFFDLRSADGELESLGGGQVGARYGRHRPKEFQLEDHITCHHDGPYLRFRVREGAENEALRLLKSEDKGVGGTSH</sequence>
<keyword evidence="2" id="KW-1185">Reference proteome</keyword>
<name>A0ACB5SA95_9PEZI</name>
<proteinExistence type="predicted"/>